<evidence type="ECO:0000256" key="1">
    <source>
        <dbReference type="SAM" id="SignalP"/>
    </source>
</evidence>
<keyword evidence="1" id="KW-0732">Signal</keyword>
<sequence>MVHWQGCLKRLPLLGICLCGKCCIEIQTDEAPSSGQLQAGALSMQSLQHLVVWEVGLVLGDNDTGLSGAGRGQRLLGRVEAHCRLVVLVAKDAIWSGKVQVSRWASLPGSRIRFLAKVLDEIEKVPALGTAHAPGLARLRLDAWGVGGHGQRVTFRTFLSGQFRLGRRRARPWTRRRPVEMPSIMGEGHGGYPGTGCPARRWMSPGSTCQEDGKLAMALLPLDV</sequence>
<protein>
    <recommendedName>
        <fullName evidence="4">Secreted protein</fullName>
    </recommendedName>
</protein>
<dbReference type="AlphaFoldDB" id="A0AAJ0DNI7"/>
<evidence type="ECO:0008006" key="4">
    <source>
        <dbReference type="Google" id="ProtNLM"/>
    </source>
</evidence>
<accession>A0AAJ0DNI7</accession>
<comment type="caution">
    <text evidence="2">The sequence shown here is derived from an EMBL/GenBank/DDBJ whole genome shotgun (WGS) entry which is preliminary data.</text>
</comment>
<dbReference type="EMBL" id="MPDP01000017">
    <property type="protein sequence ID" value="KAK1495154.1"/>
    <property type="molecule type" value="Genomic_DNA"/>
</dbReference>
<keyword evidence="3" id="KW-1185">Reference proteome</keyword>
<evidence type="ECO:0000313" key="2">
    <source>
        <dbReference type="EMBL" id="KAK1495154.1"/>
    </source>
</evidence>
<dbReference type="Proteomes" id="UP001239213">
    <property type="component" value="Unassembled WGS sequence"/>
</dbReference>
<gene>
    <name evidence="2" type="ORF">CCUS01_13545</name>
</gene>
<reference evidence="2" key="1">
    <citation type="submission" date="2016-11" db="EMBL/GenBank/DDBJ databases">
        <title>The genome sequence of Colletotrichum cuscutae.</title>
        <authorList>
            <person name="Baroncelli R."/>
        </authorList>
    </citation>
    <scope>NUCLEOTIDE SEQUENCE</scope>
    <source>
        <strain evidence="2">IMI 304802</strain>
    </source>
</reference>
<proteinExistence type="predicted"/>
<organism evidence="2 3">
    <name type="scientific">Colletotrichum cuscutae</name>
    <dbReference type="NCBI Taxonomy" id="1209917"/>
    <lineage>
        <taxon>Eukaryota</taxon>
        <taxon>Fungi</taxon>
        <taxon>Dikarya</taxon>
        <taxon>Ascomycota</taxon>
        <taxon>Pezizomycotina</taxon>
        <taxon>Sordariomycetes</taxon>
        <taxon>Hypocreomycetidae</taxon>
        <taxon>Glomerellales</taxon>
        <taxon>Glomerellaceae</taxon>
        <taxon>Colletotrichum</taxon>
        <taxon>Colletotrichum acutatum species complex</taxon>
    </lineage>
</organism>
<evidence type="ECO:0000313" key="3">
    <source>
        <dbReference type="Proteomes" id="UP001239213"/>
    </source>
</evidence>
<name>A0AAJ0DNI7_9PEZI</name>
<feature type="chain" id="PRO_5042519654" description="Secreted protein" evidence="1">
    <location>
        <begin position="20"/>
        <end position="224"/>
    </location>
</feature>
<feature type="signal peptide" evidence="1">
    <location>
        <begin position="1"/>
        <end position="19"/>
    </location>
</feature>